<sequence length="545" mass="57035">MYCSMAGLTEPEGPCQPGYYCSQGSSSSSPVGLSFGDLCQPGYYCSAGTTHPKEMACPAGTWNGQRGAQDATWCLPCSPGFFCSMSGQDAPIGPCAQGEVKISVFHVLLGSTVLKDCDAAALLASIALREQESVFILVPLGLSTPLMDSARLRGARSALQECSVETGDSPLQVVPAGQGSSAQQEQVSQTPMEPQTPALVAHAHLDTSAQLAQVSPSSALWALTLTGMWETGGPCPVSHFCPEGASFPLACLAGTYNNLTRQAACFPCAAGYYCPENTTSYSVNPCPAGFYCPKGTRFATEFPCPRGYFNPDPMTQSLDSCLPCPPGHYCGKENLTAPSGKCDAGLSVPSGECTAGFYCKGGAVLPNPTDDVTGNICPAGTYCTAGSAEPKLCPAGTFSSLPGRRTLSECQPCPSGFYCEGPGLSAPTGECWEGYYCDNQEGPVTDFTLYPCPQGFYCPPGTNRSTQYSCPAGTFGPRQKLKAVEECQSCPPGKYCEFSGLAAPTGDCAEGFWCRIGAWVRNPQDGESGFPCPPGHYCPEGNVLH</sequence>
<dbReference type="Gene3D" id="2.10.50.10">
    <property type="entry name" value="Tumor Necrosis Factor Receptor, subunit A, domain 2"/>
    <property type="match status" value="2"/>
</dbReference>
<dbReference type="EMBL" id="PPHD01013016">
    <property type="protein sequence ID" value="POI30094.1"/>
    <property type="molecule type" value="Genomic_DNA"/>
</dbReference>
<dbReference type="OrthoDB" id="439917at2759"/>
<evidence type="ECO:0000313" key="2">
    <source>
        <dbReference type="EMBL" id="POI30094.1"/>
    </source>
</evidence>
<dbReference type="PANTHER" id="PTHR46104:SF1">
    <property type="entry name" value="GENE 9195-RELATED"/>
    <property type="match status" value="1"/>
</dbReference>
<reference evidence="2 3" key="1">
    <citation type="submission" date="2018-01" db="EMBL/GenBank/DDBJ databases">
        <title>Comparison of the Chinese Bamboo Partridge and Red Junglefowl genome sequences highlights the importance of demography in genome evolution.</title>
        <authorList>
            <person name="Tiley G.P."/>
            <person name="Kimball R.T."/>
            <person name="Braun E.L."/>
            <person name="Burleigh J.G."/>
        </authorList>
    </citation>
    <scope>NUCLEOTIDE SEQUENCE [LARGE SCALE GENOMIC DNA]</scope>
    <source>
        <strain evidence="2">RTK389</strain>
        <tissue evidence="2">Blood</tissue>
    </source>
</reference>
<keyword evidence="3" id="KW-1185">Reference proteome</keyword>
<feature type="compositionally biased region" description="Polar residues" evidence="1">
    <location>
        <begin position="178"/>
        <end position="193"/>
    </location>
</feature>
<protein>
    <submittedName>
        <fullName evidence="2">Uncharacterized protein</fullName>
    </submittedName>
</protein>
<dbReference type="AlphaFoldDB" id="A0A2P4T171"/>
<organism evidence="2 3">
    <name type="scientific">Bambusicola thoracicus</name>
    <name type="common">Chinese bamboo-partridge</name>
    <name type="synonym">Perdix thoracica</name>
    <dbReference type="NCBI Taxonomy" id="9083"/>
    <lineage>
        <taxon>Eukaryota</taxon>
        <taxon>Metazoa</taxon>
        <taxon>Chordata</taxon>
        <taxon>Craniata</taxon>
        <taxon>Vertebrata</taxon>
        <taxon>Euteleostomi</taxon>
        <taxon>Archelosauria</taxon>
        <taxon>Archosauria</taxon>
        <taxon>Dinosauria</taxon>
        <taxon>Saurischia</taxon>
        <taxon>Theropoda</taxon>
        <taxon>Coelurosauria</taxon>
        <taxon>Aves</taxon>
        <taxon>Neognathae</taxon>
        <taxon>Galloanserae</taxon>
        <taxon>Galliformes</taxon>
        <taxon>Phasianidae</taxon>
        <taxon>Perdicinae</taxon>
        <taxon>Bambusicola</taxon>
    </lineage>
</organism>
<dbReference type="InterPro" id="IPR009030">
    <property type="entry name" value="Growth_fac_rcpt_cys_sf"/>
</dbReference>
<dbReference type="PANTHER" id="PTHR46104">
    <property type="entry name" value="GENE 9195-RELATED-RELATED"/>
    <property type="match status" value="1"/>
</dbReference>
<comment type="caution">
    <text evidence="2">The sequence shown here is derived from an EMBL/GenBank/DDBJ whole genome shotgun (WGS) entry which is preliminary data.</text>
</comment>
<evidence type="ECO:0000313" key="3">
    <source>
        <dbReference type="Proteomes" id="UP000237246"/>
    </source>
</evidence>
<evidence type="ECO:0000256" key="1">
    <source>
        <dbReference type="SAM" id="MobiDB-lite"/>
    </source>
</evidence>
<name>A0A2P4T171_BAMTH</name>
<dbReference type="Proteomes" id="UP000237246">
    <property type="component" value="Unassembled WGS sequence"/>
</dbReference>
<gene>
    <name evidence="2" type="ORF">CIB84_006155</name>
</gene>
<dbReference type="SUPFAM" id="SSF57184">
    <property type="entry name" value="Growth factor receptor domain"/>
    <property type="match status" value="2"/>
</dbReference>
<dbReference type="SMART" id="SM01411">
    <property type="entry name" value="Ephrin_rec_like"/>
    <property type="match status" value="5"/>
</dbReference>
<accession>A0A2P4T171</accession>
<proteinExistence type="predicted"/>
<feature type="region of interest" description="Disordered" evidence="1">
    <location>
        <begin position="174"/>
        <end position="193"/>
    </location>
</feature>